<feature type="chain" id="PRO_5040893667" description="WSC domain-containing protein" evidence="9">
    <location>
        <begin position="22"/>
        <end position="277"/>
    </location>
</feature>
<dbReference type="Proteomes" id="UP001140502">
    <property type="component" value="Unassembled WGS sequence"/>
</dbReference>
<dbReference type="PANTHER" id="PTHR24269:SF16">
    <property type="entry name" value="PROTEIN SLG1"/>
    <property type="match status" value="1"/>
</dbReference>
<dbReference type="InterPro" id="IPR002889">
    <property type="entry name" value="WSC_carb-bd"/>
</dbReference>
<feature type="domain" description="WSC" evidence="10">
    <location>
        <begin position="122"/>
        <end position="218"/>
    </location>
</feature>
<feature type="region of interest" description="Disordered" evidence="8">
    <location>
        <begin position="94"/>
        <end position="113"/>
    </location>
</feature>
<dbReference type="InterPro" id="IPR051836">
    <property type="entry name" value="Kremen_rcpt"/>
</dbReference>
<evidence type="ECO:0000256" key="7">
    <source>
        <dbReference type="ARBA" id="ARBA00044955"/>
    </source>
</evidence>
<protein>
    <recommendedName>
        <fullName evidence="10">WSC domain-containing protein</fullName>
    </recommendedName>
</protein>
<feature type="compositionally biased region" description="Low complexity" evidence="8">
    <location>
        <begin position="99"/>
        <end position="113"/>
    </location>
</feature>
<dbReference type="PANTHER" id="PTHR24269">
    <property type="entry name" value="KREMEN PROTEIN"/>
    <property type="match status" value="1"/>
</dbReference>
<keyword evidence="3 9" id="KW-0732">Signal</keyword>
<comment type="similarity">
    <text evidence="7">Belongs to the secreted LysM effector family.</text>
</comment>
<evidence type="ECO:0000259" key="10">
    <source>
        <dbReference type="PROSITE" id="PS51212"/>
    </source>
</evidence>
<evidence type="ECO:0000256" key="6">
    <source>
        <dbReference type="ARBA" id="ARBA00023180"/>
    </source>
</evidence>
<dbReference type="InterPro" id="IPR036779">
    <property type="entry name" value="LysM_dom_sf"/>
</dbReference>
<dbReference type="OrthoDB" id="2019572at2759"/>
<dbReference type="EMBL" id="JAPEUR010000182">
    <property type="protein sequence ID" value="KAJ4316380.1"/>
    <property type="molecule type" value="Genomic_DNA"/>
</dbReference>
<evidence type="ECO:0000256" key="5">
    <source>
        <dbReference type="ARBA" id="ARBA00023136"/>
    </source>
</evidence>
<dbReference type="Pfam" id="PF01822">
    <property type="entry name" value="WSC"/>
    <property type="match status" value="1"/>
</dbReference>
<evidence type="ECO:0000313" key="12">
    <source>
        <dbReference type="Proteomes" id="UP001140502"/>
    </source>
</evidence>
<dbReference type="GO" id="GO:0005886">
    <property type="term" value="C:plasma membrane"/>
    <property type="evidence" value="ECO:0007669"/>
    <property type="project" value="TreeGrafter"/>
</dbReference>
<keyword evidence="6" id="KW-0325">Glycoprotein</keyword>
<evidence type="ECO:0000256" key="4">
    <source>
        <dbReference type="ARBA" id="ARBA00022989"/>
    </source>
</evidence>
<keyword evidence="2" id="KW-0812">Transmembrane</keyword>
<gene>
    <name evidence="11" type="ORF">N0V84_007895</name>
</gene>
<comment type="subcellular location">
    <subcellularLocation>
        <location evidence="1">Membrane</location>
        <topology evidence="1">Single-pass membrane protein</topology>
    </subcellularLocation>
</comment>
<dbReference type="AlphaFoldDB" id="A0A9W8W924"/>
<accession>A0A9W8W924</accession>
<organism evidence="11 12">
    <name type="scientific">Fusarium piperis</name>
    <dbReference type="NCBI Taxonomy" id="1435070"/>
    <lineage>
        <taxon>Eukaryota</taxon>
        <taxon>Fungi</taxon>
        <taxon>Dikarya</taxon>
        <taxon>Ascomycota</taxon>
        <taxon>Pezizomycotina</taxon>
        <taxon>Sordariomycetes</taxon>
        <taxon>Hypocreomycetidae</taxon>
        <taxon>Hypocreales</taxon>
        <taxon>Nectriaceae</taxon>
        <taxon>Fusarium</taxon>
        <taxon>Fusarium solani species complex</taxon>
    </lineage>
</organism>
<evidence type="ECO:0000256" key="9">
    <source>
        <dbReference type="SAM" id="SignalP"/>
    </source>
</evidence>
<keyword evidence="4" id="KW-1133">Transmembrane helix</keyword>
<evidence type="ECO:0000313" key="11">
    <source>
        <dbReference type="EMBL" id="KAJ4316380.1"/>
    </source>
</evidence>
<proteinExistence type="inferred from homology"/>
<feature type="signal peptide" evidence="9">
    <location>
        <begin position="1"/>
        <end position="21"/>
    </location>
</feature>
<evidence type="ECO:0000256" key="8">
    <source>
        <dbReference type="SAM" id="MobiDB-lite"/>
    </source>
</evidence>
<evidence type="ECO:0000256" key="3">
    <source>
        <dbReference type="ARBA" id="ARBA00022729"/>
    </source>
</evidence>
<evidence type="ECO:0000256" key="1">
    <source>
        <dbReference type="ARBA" id="ARBA00004167"/>
    </source>
</evidence>
<dbReference type="PROSITE" id="PS51212">
    <property type="entry name" value="WSC"/>
    <property type="match status" value="1"/>
</dbReference>
<name>A0A9W8W924_9HYPO</name>
<sequence length="277" mass="30296">MASSFFLSFLALFLGFRFCAGSGWAPGLPYDNQTIHSCIEWYDNDEGKTCEQVRDYFKITPEQFSEWNPSIGLDCKPWKMQSYCIVTLERVATSPPKPRTTQPTITIKPTTSTTTLGPSPAAWTHLGCYVDTNATSPVLEKRVSKEGGDEALTIPKCEDTCYRALFDFAGVKEGNECWCSTFVAGEWTRNQTDCNTPCSGDKTKMCGSKDLINVFAPDWEVTSEANEEARTEAGTEAAGTAKVEGEDVGGTTTKVEGEVVSAHSSSSGGVRYRALFQ</sequence>
<dbReference type="SMART" id="SM00321">
    <property type="entry name" value="WSC"/>
    <property type="match status" value="1"/>
</dbReference>
<comment type="caution">
    <text evidence="11">The sequence shown here is derived from an EMBL/GenBank/DDBJ whole genome shotgun (WGS) entry which is preliminary data.</text>
</comment>
<keyword evidence="12" id="KW-1185">Reference proteome</keyword>
<dbReference type="Gene3D" id="3.10.350.10">
    <property type="entry name" value="LysM domain"/>
    <property type="match status" value="1"/>
</dbReference>
<reference evidence="11" key="1">
    <citation type="submission" date="2022-10" db="EMBL/GenBank/DDBJ databases">
        <title>Tapping the CABI collections for fungal endophytes: first genome assemblies for Collariella, Neodidymelliopsis, Ascochyta clinopodiicola, Didymella pomorum, Didymosphaeria variabile, Neocosmospora piperis and Neocucurbitaria cava.</title>
        <authorList>
            <person name="Hill R."/>
        </authorList>
    </citation>
    <scope>NUCLEOTIDE SEQUENCE</scope>
    <source>
        <strain evidence="11">IMI 366586</strain>
    </source>
</reference>
<evidence type="ECO:0000256" key="2">
    <source>
        <dbReference type="ARBA" id="ARBA00022692"/>
    </source>
</evidence>
<keyword evidence="5" id="KW-0472">Membrane</keyword>